<gene>
    <name evidence="7" type="ORF">ACFSCS_09075</name>
</gene>
<keyword evidence="8" id="KW-1185">Reference proteome</keyword>
<evidence type="ECO:0000256" key="5">
    <source>
        <dbReference type="SAM" id="Phobius"/>
    </source>
</evidence>
<keyword evidence="4 5" id="KW-0472">Membrane</keyword>
<dbReference type="GO" id="GO:0006508">
    <property type="term" value="P:proteolysis"/>
    <property type="evidence" value="ECO:0007669"/>
    <property type="project" value="UniProtKB-KW"/>
</dbReference>
<evidence type="ECO:0000313" key="8">
    <source>
        <dbReference type="Proteomes" id="UP001597326"/>
    </source>
</evidence>
<protein>
    <submittedName>
        <fullName evidence="7">Rhomboid family intramembrane serine protease</fullName>
        <ecNumber evidence="7">3.4.21.105</ecNumber>
    </submittedName>
</protein>
<evidence type="ECO:0000256" key="3">
    <source>
        <dbReference type="ARBA" id="ARBA00022989"/>
    </source>
</evidence>
<evidence type="ECO:0000259" key="6">
    <source>
        <dbReference type="Pfam" id="PF01694"/>
    </source>
</evidence>
<feature type="domain" description="Peptidase S54 rhomboid" evidence="6">
    <location>
        <begin position="60"/>
        <end position="192"/>
    </location>
</feature>
<dbReference type="Pfam" id="PF01694">
    <property type="entry name" value="Rhomboid"/>
    <property type="match status" value="1"/>
</dbReference>
<keyword evidence="7" id="KW-0645">Protease</keyword>
<accession>A0ABW4RWA4</accession>
<feature type="transmembrane region" description="Helical" evidence="5">
    <location>
        <begin position="101"/>
        <end position="123"/>
    </location>
</feature>
<comment type="subcellular location">
    <subcellularLocation>
        <location evidence="1">Membrane</location>
        <topology evidence="1">Multi-pass membrane protein</topology>
    </subcellularLocation>
</comment>
<dbReference type="InterPro" id="IPR035952">
    <property type="entry name" value="Rhomboid-like_sf"/>
</dbReference>
<dbReference type="EMBL" id="JBHUFZ010000019">
    <property type="protein sequence ID" value="MFD1890330.1"/>
    <property type="molecule type" value="Genomic_DNA"/>
</dbReference>
<evidence type="ECO:0000313" key="7">
    <source>
        <dbReference type="EMBL" id="MFD1890330.1"/>
    </source>
</evidence>
<name>A0ABW4RWA4_9ACTN</name>
<proteinExistence type="predicted"/>
<keyword evidence="7" id="KW-0378">Hydrolase</keyword>
<dbReference type="GO" id="GO:0008233">
    <property type="term" value="F:peptidase activity"/>
    <property type="evidence" value="ECO:0007669"/>
    <property type="project" value="UniProtKB-KW"/>
</dbReference>
<feature type="transmembrane region" description="Helical" evidence="5">
    <location>
        <begin position="67"/>
        <end position="89"/>
    </location>
</feature>
<feature type="transmembrane region" description="Helical" evidence="5">
    <location>
        <begin position="153"/>
        <end position="174"/>
    </location>
</feature>
<dbReference type="InterPro" id="IPR022764">
    <property type="entry name" value="Peptidase_S54_rhomboid_dom"/>
</dbReference>
<feature type="transmembrane region" description="Helical" evidence="5">
    <location>
        <begin position="129"/>
        <end position="146"/>
    </location>
</feature>
<dbReference type="RefSeq" id="WP_343874603.1">
    <property type="nucleotide sequence ID" value="NZ_BAAAIX010000027.1"/>
</dbReference>
<comment type="caution">
    <text evidence="7">The sequence shown here is derived from an EMBL/GenBank/DDBJ whole genome shotgun (WGS) entry which is preliminary data.</text>
</comment>
<feature type="transmembrane region" description="Helical" evidence="5">
    <location>
        <begin position="21"/>
        <end position="47"/>
    </location>
</feature>
<keyword evidence="3 5" id="KW-1133">Transmembrane helix</keyword>
<evidence type="ECO:0000256" key="4">
    <source>
        <dbReference type="ARBA" id="ARBA00023136"/>
    </source>
</evidence>
<evidence type="ECO:0000256" key="2">
    <source>
        <dbReference type="ARBA" id="ARBA00022692"/>
    </source>
</evidence>
<feature type="transmembrane region" description="Helical" evidence="5">
    <location>
        <begin position="180"/>
        <end position="197"/>
    </location>
</feature>
<reference evidence="8" key="1">
    <citation type="journal article" date="2019" name="Int. J. Syst. Evol. Microbiol.">
        <title>The Global Catalogue of Microorganisms (GCM) 10K type strain sequencing project: providing services to taxonomists for standard genome sequencing and annotation.</title>
        <authorList>
            <consortium name="The Broad Institute Genomics Platform"/>
            <consortium name="The Broad Institute Genome Sequencing Center for Infectious Disease"/>
            <person name="Wu L."/>
            <person name="Ma J."/>
        </authorList>
    </citation>
    <scope>NUCLEOTIDE SEQUENCE [LARGE SCALE GENOMIC DNA]</scope>
    <source>
        <strain evidence="8">CAIM 431</strain>
    </source>
</reference>
<evidence type="ECO:0000256" key="1">
    <source>
        <dbReference type="ARBA" id="ARBA00004141"/>
    </source>
</evidence>
<dbReference type="Gene3D" id="1.20.1540.10">
    <property type="entry name" value="Rhomboid-like"/>
    <property type="match status" value="1"/>
</dbReference>
<keyword evidence="2 5" id="KW-0812">Transmembrane</keyword>
<sequence length="272" mass="30568">MSYFSPGALRDHWFRIGRLEVGSTMLVVLAVAASWVAWVVAGGGAWIQLTALWPQAVLDGQVWRLVTWPLANALGLWPLLGLFFFWYFGTDLEQQVGKDRMLRLLMGIWFSLTALTMLLGVLLPFGSQALAGISQVQFVLLLLWIAEYPNRPFFFNIPAWVVGAVLVGLNVLQMLAYRDVVGLLALLGSFVLVAFVARRVGLLSSYDWIPGRANRPQKRRQDRVAKEQAKRAQQRAADDAKLDALLDQISAKGMDSLSASQRRELMRLRNRR</sequence>
<dbReference type="Proteomes" id="UP001597326">
    <property type="component" value="Unassembled WGS sequence"/>
</dbReference>
<dbReference type="EC" id="3.4.21.105" evidence="7"/>
<dbReference type="SUPFAM" id="SSF144091">
    <property type="entry name" value="Rhomboid-like"/>
    <property type="match status" value="1"/>
</dbReference>
<organism evidence="7 8">
    <name type="scientific">Luteococcus peritonei</name>
    <dbReference type="NCBI Taxonomy" id="88874"/>
    <lineage>
        <taxon>Bacteria</taxon>
        <taxon>Bacillati</taxon>
        <taxon>Actinomycetota</taxon>
        <taxon>Actinomycetes</taxon>
        <taxon>Propionibacteriales</taxon>
        <taxon>Propionibacteriaceae</taxon>
        <taxon>Luteococcus</taxon>
    </lineage>
</organism>